<dbReference type="InterPro" id="IPR057825">
    <property type="entry name" value="WWE_SEC23-DDH2"/>
</dbReference>
<feature type="compositionally biased region" description="Low complexity" evidence="2">
    <location>
        <begin position="124"/>
        <end position="133"/>
    </location>
</feature>
<evidence type="ECO:0000256" key="2">
    <source>
        <dbReference type="SAM" id="MobiDB-lite"/>
    </source>
</evidence>
<dbReference type="GO" id="GO:0046872">
    <property type="term" value="F:metal ion binding"/>
    <property type="evidence" value="ECO:0007669"/>
    <property type="project" value="InterPro"/>
</dbReference>
<feature type="region of interest" description="Disordered" evidence="2">
    <location>
        <begin position="690"/>
        <end position="716"/>
    </location>
</feature>
<dbReference type="Pfam" id="PF00536">
    <property type="entry name" value="SAM_1"/>
    <property type="match status" value="1"/>
</dbReference>
<dbReference type="OrthoDB" id="69269at2759"/>
<feature type="region of interest" description="Disordered" evidence="2">
    <location>
        <begin position="45"/>
        <end position="75"/>
    </location>
</feature>
<comment type="similarity">
    <text evidence="1">Belongs to the PA-PLA1 family.</text>
</comment>
<dbReference type="Proteomes" id="UP001165740">
    <property type="component" value="Chromosome 1"/>
</dbReference>
<feature type="compositionally biased region" description="Pro residues" evidence="2">
    <location>
        <begin position="172"/>
        <end position="184"/>
    </location>
</feature>
<sequence length="1086" mass="120336">MSDRSKKESTPPPLLLMPAGGGLTLVPPDNPNIFMPVIQSAPSILDPDEEAEADSFVGQSAPSLSPGRPVTQPASSHYFQSSQNVVQDPFAQIGHGHPPPAPMTTASIAHTVGESMAPPPHHPSPAMSFASPPSAAPPPKDTSGSGNIYRHQGGRPQYAQMPSSFSSMPSPVSQPPIVNLPPVKPINQLTNNISQAQYSPSPGPLQNHASQVGGAEPTGQYTGGLYYQPVRYHWCYQQNENEIEIWRPFSVHDSTQLEIAFQTRLAESPNHTTVNTNGGRNEVNVGLRIRKPVYWQDFPVPVRRCSWFYKREGDNRYIPYEEELSLKLENEYKKAMETNGWHRRLEFPDNVIIVMHNANVIVQFPPSSTFDEWGNVQNFYTLTGGDQMRPRVVKRGVEDFATIEYGEREEVDHLVFFVPGIEDMTNKNGKSVEALVDNFRSNALSLLQSHFTNAYQSKSVNRVEFLPIIWSEALEDGVSGLKEQVTSVTLPSTSKLRHFINNNLIDTLFYTSPLYCQKICETVGREMNRMFHVFLEKNQSFSGDVSVAGHSLGSVILFDILLNQRLPGDIVPASNVLDNSLNESSTSAALEDTFEAVHGLSETESENSEALTLETLLSKVGLQDKLSLFQNEQMDVESLIMCTEQDLKDIGLPLGPRKKLLGHLKEEQDKKIFHFIPLYRIDASIKEKMEQKKKEENEKAERQRQAAEQIAYEKSDQSQKNVSAHYLRGALGAGQLKVSYPQLDFTPSALFALGSPIGVYLTLRGVQDLGEFFQLPTCSRVYNIFHPFDPMAYRMEPLIRSNTAALKPVLIPHYKGRKRLHLEFKEAVTRYGTDIKQKIIDSVKSTWNTLNDFARAHRSDASKSSTMETEVQSEINQMMSHIAQQQAEDDRGSVSSMAEEEIHMGQLNEGHRVDYILQEGPLESFNDYLFALASHSCYWESEDTALLLLSEIYSPLGIRPVMPGTDNKKISKEASLPRQLPPPSSGMGTISSAAAYQTNTASYQSSSNIPQAAVSFQSPQSYGAPPVGAPPPMFISQGPPLSGSIGMRKSPYVAPDFNNLPSSQSSGPVLPPMGPAIAGGYRRSQP</sequence>
<evidence type="ECO:0000259" key="3">
    <source>
        <dbReference type="PROSITE" id="PS51043"/>
    </source>
</evidence>
<dbReference type="PANTHER" id="PTHR23509">
    <property type="entry name" value="PA-PL1 PHOSPHOLIPASE FAMILY"/>
    <property type="match status" value="1"/>
</dbReference>
<dbReference type="SUPFAM" id="SSF47769">
    <property type="entry name" value="SAM/Pointed domain"/>
    <property type="match status" value="1"/>
</dbReference>
<evidence type="ECO:0000313" key="5">
    <source>
        <dbReference type="RefSeq" id="XP_055860198.1"/>
    </source>
</evidence>
<accession>A0A9W2YBV3</accession>
<feature type="domain" description="DDHD" evidence="3">
    <location>
        <begin position="743"/>
        <end position="954"/>
    </location>
</feature>
<feature type="region of interest" description="Disordered" evidence="2">
    <location>
        <begin position="113"/>
        <end position="216"/>
    </location>
</feature>
<dbReference type="InterPro" id="IPR001660">
    <property type="entry name" value="SAM"/>
</dbReference>
<evidence type="ECO:0000313" key="4">
    <source>
        <dbReference type="Proteomes" id="UP001165740"/>
    </source>
</evidence>
<dbReference type="AlphaFoldDB" id="A0A9W2YBV3"/>
<name>A0A9W2YBV3_BIOGL</name>
<dbReference type="GeneID" id="106058993"/>
<protein>
    <submittedName>
        <fullName evidence="5">Phospholipase DDHD2-like isoform X1</fullName>
    </submittedName>
</protein>
<proteinExistence type="inferred from homology"/>
<dbReference type="InterPro" id="IPR058055">
    <property type="entry name" value="PA-PLA1"/>
</dbReference>
<feature type="compositionally biased region" description="Low complexity" evidence="2">
    <location>
        <begin position="162"/>
        <end position="171"/>
    </location>
</feature>
<dbReference type="Gene3D" id="1.10.150.50">
    <property type="entry name" value="Transcription Factor, Ets-1"/>
    <property type="match status" value="1"/>
</dbReference>
<dbReference type="OMA" id="WQNENIV"/>
<dbReference type="PANTHER" id="PTHR23509:SF10">
    <property type="entry name" value="LD21067P"/>
    <property type="match status" value="1"/>
</dbReference>
<dbReference type="GO" id="GO:0004620">
    <property type="term" value="F:phospholipase activity"/>
    <property type="evidence" value="ECO:0007669"/>
    <property type="project" value="TreeGrafter"/>
</dbReference>
<reference evidence="5" key="1">
    <citation type="submission" date="2025-08" db="UniProtKB">
        <authorList>
            <consortium name="RefSeq"/>
        </authorList>
    </citation>
    <scope>IDENTIFICATION</scope>
</reference>
<dbReference type="RefSeq" id="XP_055860198.1">
    <property type="nucleotide sequence ID" value="XM_056004223.1"/>
</dbReference>
<keyword evidence="4" id="KW-1185">Reference proteome</keyword>
<feature type="region of interest" description="Disordered" evidence="2">
    <location>
        <begin position="1"/>
        <end position="22"/>
    </location>
</feature>
<evidence type="ECO:0000256" key="1">
    <source>
        <dbReference type="ARBA" id="ARBA00038464"/>
    </source>
</evidence>
<dbReference type="SMART" id="SM01127">
    <property type="entry name" value="DDHD"/>
    <property type="match status" value="1"/>
</dbReference>
<dbReference type="Pfam" id="PF02862">
    <property type="entry name" value="DDHD"/>
    <property type="match status" value="1"/>
</dbReference>
<feature type="compositionally biased region" description="Polar residues" evidence="2">
    <location>
        <begin position="187"/>
        <end position="200"/>
    </location>
</feature>
<gene>
    <name evidence="5" type="primary">LOC106058993</name>
</gene>
<feature type="region of interest" description="Disordered" evidence="2">
    <location>
        <begin position="1056"/>
        <end position="1086"/>
    </location>
</feature>
<dbReference type="GO" id="GO:0030134">
    <property type="term" value="C:COPII-coated ER to Golgi transport vesicle"/>
    <property type="evidence" value="ECO:0007669"/>
    <property type="project" value="TreeGrafter"/>
</dbReference>
<organism evidence="4 5">
    <name type="scientific">Biomphalaria glabrata</name>
    <name type="common">Bloodfluke planorb</name>
    <name type="synonym">Freshwater snail</name>
    <dbReference type="NCBI Taxonomy" id="6526"/>
    <lineage>
        <taxon>Eukaryota</taxon>
        <taxon>Metazoa</taxon>
        <taxon>Spiralia</taxon>
        <taxon>Lophotrochozoa</taxon>
        <taxon>Mollusca</taxon>
        <taxon>Gastropoda</taxon>
        <taxon>Heterobranchia</taxon>
        <taxon>Euthyneura</taxon>
        <taxon>Panpulmonata</taxon>
        <taxon>Hygrophila</taxon>
        <taxon>Lymnaeoidea</taxon>
        <taxon>Planorbidae</taxon>
        <taxon>Biomphalaria</taxon>
    </lineage>
</organism>
<dbReference type="Pfam" id="PF23464">
    <property type="entry name" value="WWE_3"/>
    <property type="match status" value="1"/>
</dbReference>
<dbReference type="InterPro" id="IPR004177">
    <property type="entry name" value="DDHD_dom"/>
</dbReference>
<dbReference type="PROSITE" id="PS51043">
    <property type="entry name" value="DDHD"/>
    <property type="match status" value="1"/>
</dbReference>
<dbReference type="InterPro" id="IPR013761">
    <property type="entry name" value="SAM/pointed_sf"/>
</dbReference>